<dbReference type="Gene3D" id="1.20.1740.10">
    <property type="entry name" value="Amino acid/polyamine transporter I"/>
    <property type="match status" value="1"/>
</dbReference>
<proteinExistence type="predicted"/>
<dbReference type="InterPro" id="IPR004840">
    <property type="entry name" value="Amino_acid_permease_CS"/>
</dbReference>
<accession>A0A6A7BWQ8</accession>
<protein>
    <submittedName>
        <fullName evidence="7">Amino acid transporter</fullName>
    </submittedName>
</protein>
<dbReference type="PROSITE" id="PS00218">
    <property type="entry name" value="AMINO_ACID_PERMEASE_1"/>
    <property type="match status" value="1"/>
</dbReference>
<dbReference type="InterPro" id="IPR002293">
    <property type="entry name" value="AA/rel_permease1"/>
</dbReference>
<dbReference type="PANTHER" id="PTHR45649">
    <property type="entry name" value="AMINO-ACID PERMEASE BAT1"/>
    <property type="match status" value="1"/>
</dbReference>
<dbReference type="EMBL" id="MU005993">
    <property type="protein sequence ID" value="KAF2859427.1"/>
    <property type="molecule type" value="Genomic_DNA"/>
</dbReference>
<evidence type="ECO:0000256" key="2">
    <source>
        <dbReference type="ARBA" id="ARBA00022448"/>
    </source>
</evidence>
<dbReference type="PANTHER" id="PTHR45649:SF27">
    <property type="entry name" value="CHOLINE TRANSPORTER (EUROFUNG)"/>
    <property type="match status" value="1"/>
</dbReference>
<evidence type="ECO:0000313" key="7">
    <source>
        <dbReference type="EMBL" id="KAF2859427.1"/>
    </source>
</evidence>
<keyword evidence="3 6" id="KW-0812">Transmembrane</keyword>
<feature type="transmembrane region" description="Helical" evidence="6">
    <location>
        <begin position="441"/>
        <end position="462"/>
    </location>
</feature>
<name>A0A6A7BWQ8_9PEZI</name>
<organism evidence="7 8">
    <name type="scientific">Piedraia hortae CBS 480.64</name>
    <dbReference type="NCBI Taxonomy" id="1314780"/>
    <lineage>
        <taxon>Eukaryota</taxon>
        <taxon>Fungi</taxon>
        <taxon>Dikarya</taxon>
        <taxon>Ascomycota</taxon>
        <taxon>Pezizomycotina</taxon>
        <taxon>Dothideomycetes</taxon>
        <taxon>Dothideomycetidae</taxon>
        <taxon>Capnodiales</taxon>
        <taxon>Piedraiaceae</taxon>
        <taxon>Piedraia</taxon>
    </lineage>
</organism>
<evidence type="ECO:0000256" key="5">
    <source>
        <dbReference type="ARBA" id="ARBA00023136"/>
    </source>
</evidence>
<dbReference type="GO" id="GO:0006865">
    <property type="term" value="P:amino acid transport"/>
    <property type="evidence" value="ECO:0007669"/>
    <property type="project" value="InterPro"/>
</dbReference>
<keyword evidence="5 6" id="KW-0472">Membrane</keyword>
<dbReference type="AlphaFoldDB" id="A0A6A7BWQ8"/>
<feature type="transmembrane region" description="Helical" evidence="6">
    <location>
        <begin position="368"/>
        <end position="390"/>
    </location>
</feature>
<dbReference type="Pfam" id="PF13520">
    <property type="entry name" value="AA_permease_2"/>
    <property type="match status" value="1"/>
</dbReference>
<gene>
    <name evidence="7" type="ORF">K470DRAFT_300315</name>
</gene>
<feature type="transmembrane region" description="Helical" evidence="6">
    <location>
        <begin position="396"/>
        <end position="420"/>
    </location>
</feature>
<dbReference type="PIRSF" id="PIRSF006060">
    <property type="entry name" value="AA_transporter"/>
    <property type="match status" value="1"/>
</dbReference>
<evidence type="ECO:0000256" key="3">
    <source>
        <dbReference type="ARBA" id="ARBA00022692"/>
    </source>
</evidence>
<evidence type="ECO:0000256" key="4">
    <source>
        <dbReference type="ARBA" id="ARBA00022989"/>
    </source>
</evidence>
<comment type="subcellular location">
    <subcellularLocation>
        <location evidence="1">Membrane</location>
        <topology evidence="1">Multi-pass membrane protein</topology>
    </subcellularLocation>
</comment>
<evidence type="ECO:0000313" key="8">
    <source>
        <dbReference type="Proteomes" id="UP000799421"/>
    </source>
</evidence>
<reference evidence="7" key="1">
    <citation type="journal article" date="2020" name="Stud. Mycol.">
        <title>101 Dothideomycetes genomes: a test case for predicting lifestyles and emergence of pathogens.</title>
        <authorList>
            <person name="Haridas S."/>
            <person name="Albert R."/>
            <person name="Binder M."/>
            <person name="Bloem J."/>
            <person name="Labutti K."/>
            <person name="Salamov A."/>
            <person name="Andreopoulos B."/>
            <person name="Baker S."/>
            <person name="Barry K."/>
            <person name="Bills G."/>
            <person name="Bluhm B."/>
            <person name="Cannon C."/>
            <person name="Castanera R."/>
            <person name="Culley D."/>
            <person name="Daum C."/>
            <person name="Ezra D."/>
            <person name="Gonzalez J."/>
            <person name="Henrissat B."/>
            <person name="Kuo A."/>
            <person name="Liang C."/>
            <person name="Lipzen A."/>
            <person name="Lutzoni F."/>
            <person name="Magnuson J."/>
            <person name="Mondo S."/>
            <person name="Nolan M."/>
            <person name="Ohm R."/>
            <person name="Pangilinan J."/>
            <person name="Park H.-J."/>
            <person name="Ramirez L."/>
            <person name="Alfaro M."/>
            <person name="Sun H."/>
            <person name="Tritt A."/>
            <person name="Yoshinaga Y."/>
            <person name="Zwiers L.-H."/>
            <person name="Turgeon B."/>
            <person name="Goodwin S."/>
            <person name="Spatafora J."/>
            <person name="Crous P."/>
            <person name="Grigoriev I."/>
        </authorList>
    </citation>
    <scope>NUCLEOTIDE SEQUENCE</scope>
    <source>
        <strain evidence="7">CBS 480.64</strain>
    </source>
</reference>
<feature type="transmembrane region" description="Helical" evidence="6">
    <location>
        <begin position="65"/>
        <end position="84"/>
    </location>
</feature>
<keyword evidence="4 6" id="KW-1133">Transmembrane helix</keyword>
<feature type="transmembrane region" description="Helical" evidence="6">
    <location>
        <begin position="121"/>
        <end position="145"/>
    </location>
</feature>
<dbReference type="OrthoDB" id="3900342at2759"/>
<evidence type="ECO:0000256" key="6">
    <source>
        <dbReference type="SAM" id="Phobius"/>
    </source>
</evidence>
<keyword evidence="2" id="KW-0813">Transport</keyword>
<feature type="transmembrane region" description="Helical" evidence="6">
    <location>
        <begin position="157"/>
        <end position="179"/>
    </location>
</feature>
<feature type="transmembrane region" description="Helical" evidence="6">
    <location>
        <begin position="185"/>
        <end position="204"/>
    </location>
</feature>
<dbReference type="Proteomes" id="UP000799421">
    <property type="component" value="Unassembled WGS sequence"/>
</dbReference>
<feature type="transmembrane region" description="Helical" evidence="6">
    <location>
        <begin position="269"/>
        <end position="293"/>
    </location>
</feature>
<keyword evidence="8" id="KW-1185">Reference proteome</keyword>
<feature type="transmembrane region" description="Helical" evidence="6">
    <location>
        <begin position="474"/>
        <end position="490"/>
    </location>
</feature>
<feature type="transmembrane region" description="Helical" evidence="6">
    <location>
        <begin position="323"/>
        <end position="347"/>
    </location>
</feature>
<dbReference type="GO" id="GO:0022857">
    <property type="term" value="F:transmembrane transporter activity"/>
    <property type="evidence" value="ECO:0007669"/>
    <property type="project" value="InterPro"/>
</dbReference>
<feature type="transmembrane region" description="Helical" evidence="6">
    <location>
        <begin position="32"/>
        <end position="58"/>
    </location>
</feature>
<evidence type="ECO:0000256" key="1">
    <source>
        <dbReference type="ARBA" id="ARBA00004141"/>
    </source>
</evidence>
<sequence length="519" mass="55802">MKGPSPTTEDVEYGGIVVATGHIQELNRNFSLLSLAGVGLSVGNVWPAIGGSIVVAIFNGGPPGVLYEFLTVSVFYWFVAASLAELASAIPSSASVYQWATITPGRKWGRPIGFFAGYWNWLGWTIGDAAMTAIVSQSIVQMWAANHADFKPKAWHVFVIYTIITWIACLTVCFFNVAVPYFNKAGIFFVLAGYTVILITVTVMPSRSLGGKGHASSSVVWKEWKADLGYPDGFVFISGMLNGAYSVGTPDCTTHLAEEIPHPERNVPIAILCQMAIGFVTGFSYLIAILYAINDYDALLNSTYPIAEIYHQATGSAAGTTGLLFPIMLCIFMCVLGSYVTCGRALWTLARDGATPFPSFVGKVHPNLAVPFNATLLCAVLITVLGAIYMGSTTAFNAFAGSYILFSSSSYIAAILPNLLCGRRHVPACGAFKLKGWSGHFVNAVACGYLVMWFVVYCFPFSLPTDRKKMNYGVVLWGGFTLIVAAWWVVTARKGYEGPPLVVPEEAQHEGGGGGSMSI</sequence>
<dbReference type="GO" id="GO:0016020">
    <property type="term" value="C:membrane"/>
    <property type="evidence" value="ECO:0007669"/>
    <property type="project" value="UniProtKB-SubCell"/>
</dbReference>